<evidence type="ECO:0000256" key="1">
    <source>
        <dbReference type="SAM" id="MobiDB-lite"/>
    </source>
</evidence>
<proteinExistence type="predicted"/>
<dbReference type="RefSeq" id="WP_286343695.1">
    <property type="nucleotide sequence ID" value="NZ_AP027732.1"/>
</dbReference>
<keyword evidence="2" id="KW-1133">Transmembrane helix</keyword>
<feature type="region of interest" description="Disordered" evidence="1">
    <location>
        <begin position="1"/>
        <end position="25"/>
    </location>
</feature>
<keyword evidence="4" id="KW-1185">Reference proteome</keyword>
<reference evidence="4" key="1">
    <citation type="journal article" date="2019" name="Int. J. Syst. Evol. Microbiol.">
        <title>The Global Catalogue of Microorganisms (GCM) 10K type strain sequencing project: providing services to taxonomists for standard genome sequencing and annotation.</title>
        <authorList>
            <consortium name="The Broad Institute Genomics Platform"/>
            <consortium name="The Broad Institute Genome Sequencing Center for Infectious Disease"/>
            <person name="Wu L."/>
            <person name="Ma J."/>
        </authorList>
    </citation>
    <scope>NUCLEOTIDE SEQUENCE [LARGE SCALE GENOMIC DNA]</scope>
    <source>
        <strain evidence="4">NBRC 108728</strain>
    </source>
</reference>
<sequence>MSSLGSEKKGLGLDVTGPDEPSYLPGPVVARPRHWWLTGRSLASSILFCALWTGYAVLRFVEIMSKSHVSGTDWLLFALPTFLALGAVPSVVFFARSAHRRPTPAPGEPRSMSDKN</sequence>
<evidence type="ECO:0000313" key="4">
    <source>
        <dbReference type="Proteomes" id="UP001321486"/>
    </source>
</evidence>
<feature type="transmembrane region" description="Helical" evidence="2">
    <location>
        <begin position="41"/>
        <end position="62"/>
    </location>
</feature>
<name>A0ABN6Y089_9MICO</name>
<feature type="compositionally biased region" description="Basic and acidic residues" evidence="1">
    <location>
        <begin position="1"/>
        <end position="11"/>
    </location>
</feature>
<organism evidence="3 4">
    <name type="scientific">Frondihabitans sucicola</name>
    <dbReference type="NCBI Taxonomy" id="1268041"/>
    <lineage>
        <taxon>Bacteria</taxon>
        <taxon>Bacillati</taxon>
        <taxon>Actinomycetota</taxon>
        <taxon>Actinomycetes</taxon>
        <taxon>Micrococcales</taxon>
        <taxon>Microbacteriaceae</taxon>
        <taxon>Frondihabitans</taxon>
    </lineage>
</organism>
<gene>
    <name evidence="3" type="ORF">GCM10025867_30000</name>
</gene>
<dbReference type="Proteomes" id="UP001321486">
    <property type="component" value="Chromosome"/>
</dbReference>
<feature type="transmembrane region" description="Helical" evidence="2">
    <location>
        <begin position="74"/>
        <end position="95"/>
    </location>
</feature>
<keyword evidence="2" id="KW-0812">Transmembrane</keyword>
<accession>A0ABN6Y089</accession>
<keyword evidence="2" id="KW-0472">Membrane</keyword>
<evidence type="ECO:0000256" key="2">
    <source>
        <dbReference type="SAM" id="Phobius"/>
    </source>
</evidence>
<protein>
    <recommendedName>
        <fullName evidence="5">DUF997 family protein</fullName>
    </recommendedName>
</protein>
<dbReference type="EMBL" id="AP027732">
    <property type="protein sequence ID" value="BDZ50759.1"/>
    <property type="molecule type" value="Genomic_DNA"/>
</dbReference>
<evidence type="ECO:0000313" key="3">
    <source>
        <dbReference type="EMBL" id="BDZ50759.1"/>
    </source>
</evidence>
<evidence type="ECO:0008006" key="5">
    <source>
        <dbReference type="Google" id="ProtNLM"/>
    </source>
</evidence>